<dbReference type="GO" id="GO:0006355">
    <property type="term" value="P:regulation of DNA-templated transcription"/>
    <property type="evidence" value="ECO:0007669"/>
    <property type="project" value="InterPro"/>
</dbReference>
<evidence type="ECO:0000313" key="3">
    <source>
        <dbReference type="EMBL" id="ADN37520.1"/>
    </source>
</evidence>
<dbReference type="SUPFAM" id="SSF46785">
    <property type="entry name" value="Winged helix' DNA-binding domain"/>
    <property type="match status" value="1"/>
</dbReference>
<dbReference type="Pfam" id="PF08448">
    <property type="entry name" value="PAS_4"/>
    <property type="match status" value="3"/>
</dbReference>
<dbReference type="eggNOG" id="arCOG03931">
    <property type="taxonomic scope" value="Archaea"/>
</dbReference>
<dbReference type="PANTHER" id="PTHR44757">
    <property type="entry name" value="DIGUANYLATE CYCLASE DGCP"/>
    <property type="match status" value="1"/>
</dbReference>
<dbReference type="SMART" id="SM00091">
    <property type="entry name" value="PAS"/>
    <property type="match status" value="4"/>
</dbReference>
<dbReference type="Gene3D" id="1.10.10.10">
    <property type="entry name" value="Winged helix-like DNA-binding domain superfamily/Winged helix DNA-binding domain"/>
    <property type="match status" value="1"/>
</dbReference>
<dbReference type="NCBIfam" id="TIGR00229">
    <property type="entry name" value="sensory_box"/>
    <property type="match status" value="4"/>
</dbReference>
<dbReference type="EMBL" id="CP002117">
    <property type="protein sequence ID" value="ADN37520.1"/>
    <property type="molecule type" value="Genomic_DNA"/>
</dbReference>
<dbReference type="HOGENOM" id="CLU_023904_0_0_2"/>
<feature type="domain" description="PAS" evidence="1">
    <location>
        <begin position="71"/>
        <end position="142"/>
    </location>
</feature>
<sequence length="568" mass="64177">MIMVDMDSYAEELSRVIEILKENPRGLSVTDIAAHISVNRNTVSRYLDMLRISGQVDMKTYGKAKVFFISQRAPISAMINFSSDMVAVIDRDLAVAQVNDSFCEFLDIKREDIIGKELRNSPLVGFDHPVINERIMAALEGEESTDEIRIMKVDEEKHFKIRLIPTVLNDSTPGVTITLEDITKRKKAEEALISSERNYRSLVEEINDAIWDLDDNARFTYVSPRTTEILGFQPSELIDKPIYEILNEEGKSALDSCIRECRNNGGGPEIFNCSVLHSNGHKIILESSLCRRYDEFGIGTGYRLVSRDVTEREKAYRGLFKWKSFLNSVVMNIPAMVLVKEVKKGTYIFFNRETEEFFGINSASATGKMGWELFPDKFVEYLISGDREVASTGAPVSMSELRLKISGKNERIIKSRKVPIFGMDNRLEYILTLLEDITEEKRAEEEIIAQRDQAQSYLDLAGVMIAVVDRQGRLTRINRYGCRMLGVTEDQIIGKNWFETVIPAGRRDHLRKQYSRIIAGEISPPQSEEGVIVTSGGGEIPVLWHNSIIKSPEGEITAIVSSASQNIS</sequence>
<dbReference type="eggNOG" id="arCOG06712">
    <property type="taxonomic scope" value="Archaea"/>
</dbReference>
<dbReference type="eggNOG" id="arCOG02329">
    <property type="taxonomic scope" value="Archaea"/>
</dbReference>
<dbReference type="Pfam" id="PF07106">
    <property type="entry name" value="WHD_TBPIP"/>
    <property type="match status" value="1"/>
</dbReference>
<dbReference type="KEGG" id="mpi:Mpet_2777"/>
<dbReference type="AlphaFoldDB" id="E1RGZ1"/>
<dbReference type="InterPro" id="IPR013767">
    <property type="entry name" value="PAS_fold"/>
</dbReference>
<dbReference type="PROSITE" id="PS50112">
    <property type="entry name" value="PAS"/>
    <property type="match status" value="3"/>
</dbReference>
<dbReference type="CDD" id="cd00130">
    <property type="entry name" value="PAS"/>
    <property type="match status" value="4"/>
</dbReference>
<dbReference type="PANTHER" id="PTHR44757:SF2">
    <property type="entry name" value="BIOFILM ARCHITECTURE MAINTENANCE PROTEIN MBAA"/>
    <property type="match status" value="1"/>
</dbReference>
<dbReference type="Proteomes" id="UP000006565">
    <property type="component" value="Chromosome"/>
</dbReference>
<dbReference type="PROSITE" id="PS50113">
    <property type="entry name" value="PAC"/>
    <property type="match status" value="1"/>
</dbReference>
<feature type="domain" description="PAC" evidence="2">
    <location>
        <begin position="397"/>
        <end position="449"/>
    </location>
</feature>
<protein>
    <submittedName>
        <fullName evidence="3">Putative PAS/PAC sensor protein</fullName>
    </submittedName>
</protein>
<dbReference type="SUPFAM" id="SSF55785">
    <property type="entry name" value="PYP-like sensor domain (PAS domain)"/>
    <property type="match status" value="4"/>
</dbReference>
<dbReference type="InterPro" id="IPR013656">
    <property type="entry name" value="PAS_4"/>
</dbReference>
<keyword evidence="4" id="KW-1185">Reference proteome</keyword>
<evidence type="ECO:0000313" key="4">
    <source>
        <dbReference type="Proteomes" id="UP000006565"/>
    </source>
</evidence>
<dbReference type="STRING" id="679926.Mpet_2777"/>
<dbReference type="InterPro" id="IPR035965">
    <property type="entry name" value="PAS-like_dom_sf"/>
</dbReference>
<dbReference type="InterPro" id="IPR000014">
    <property type="entry name" value="PAS"/>
</dbReference>
<gene>
    <name evidence="3" type="ordered locus">Mpet_2777</name>
</gene>
<organism evidence="3 4">
    <name type="scientific">Methanolacinia petrolearia (strain DSM 11571 / OCM 486 / SEBR 4847)</name>
    <name type="common">Methanoplanus petrolearius</name>
    <dbReference type="NCBI Taxonomy" id="679926"/>
    <lineage>
        <taxon>Archaea</taxon>
        <taxon>Methanobacteriati</taxon>
        <taxon>Methanobacteriota</taxon>
        <taxon>Stenosarchaea group</taxon>
        <taxon>Methanomicrobia</taxon>
        <taxon>Methanomicrobiales</taxon>
        <taxon>Methanomicrobiaceae</taxon>
        <taxon>Methanolacinia</taxon>
    </lineage>
</organism>
<dbReference type="InterPro" id="IPR000700">
    <property type="entry name" value="PAS-assoc_C"/>
</dbReference>
<feature type="domain" description="PAS" evidence="1">
    <location>
        <begin position="195"/>
        <end position="265"/>
    </location>
</feature>
<dbReference type="Gene3D" id="3.30.450.20">
    <property type="entry name" value="PAS domain"/>
    <property type="match status" value="4"/>
</dbReference>
<dbReference type="Pfam" id="PF00989">
    <property type="entry name" value="PAS"/>
    <property type="match status" value="1"/>
</dbReference>
<dbReference type="InterPro" id="IPR052155">
    <property type="entry name" value="Biofilm_reg_signaling"/>
</dbReference>
<evidence type="ECO:0000259" key="1">
    <source>
        <dbReference type="PROSITE" id="PS50112"/>
    </source>
</evidence>
<accession>E1RGZ1</accession>
<dbReference type="InterPro" id="IPR010776">
    <property type="entry name" value="Hop2_WH_dom"/>
</dbReference>
<dbReference type="InterPro" id="IPR036390">
    <property type="entry name" value="WH_DNA-bd_sf"/>
</dbReference>
<dbReference type="InterPro" id="IPR036388">
    <property type="entry name" value="WH-like_DNA-bd_sf"/>
</dbReference>
<proteinExistence type="predicted"/>
<evidence type="ECO:0000259" key="2">
    <source>
        <dbReference type="PROSITE" id="PS50113"/>
    </source>
</evidence>
<reference evidence="3 4" key="1">
    <citation type="journal article" date="2010" name="Stand. Genomic Sci.">
        <title>Complete genome sequence of Methanoplanus petrolearius type strain (SEBR 4847).</title>
        <authorList>
            <person name="Brambilla E."/>
            <person name="Djao O.D."/>
            <person name="Daligault H."/>
            <person name="Lapidus A."/>
            <person name="Lucas S."/>
            <person name="Hammon N."/>
            <person name="Nolan M."/>
            <person name="Tice H."/>
            <person name="Cheng J.F."/>
            <person name="Han C."/>
            <person name="Tapia R."/>
            <person name="Goodwin L."/>
            <person name="Pitluck S."/>
            <person name="Liolios K."/>
            <person name="Ivanova N."/>
            <person name="Mavromatis K."/>
            <person name="Mikhailova N."/>
            <person name="Pati A."/>
            <person name="Chen A."/>
            <person name="Palaniappan K."/>
            <person name="Land M."/>
            <person name="Hauser L."/>
            <person name="Chang Y.J."/>
            <person name="Jeffries C.D."/>
            <person name="Rohde M."/>
            <person name="Spring S."/>
            <person name="Sikorski J."/>
            <person name="Goker M."/>
            <person name="Woyke T."/>
            <person name="Bristow J."/>
            <person name="Eisen J.A."/>
            <person name="Markowitz V."/>
            <person name="Hugenholtz P."/>
            <person name="Kyrpides N.C."/>
            <person name="Klenk H.P."/>
        </authorList>
    </citation>
    <scope>NUCLEOTIDE SEQUENCE [LARGE SCALE GENOMIC DNA]</scope>
    <source>
        <strain evidence="4">DSM 11571 / OCM 486 / SEBR 4847</strain>
    </source>
</reference>
<name>E1RGZ1_METP4</name>
<feature type="domain" description="PAS" evidence="1">
    <location>
        <begin position="450"/>
        <end position="521"/>
    </location>
</feature>